<dbReference type="PANTHER" id="PTHR14456">
    <property type="entry name" value="INOSITOL POLYPHOSPHATE KINASE 1"/>
    <property type="match status" value="1"/>
</dbReference>
<comment type="catalytic activity">
    <reaction evidence="7">
        <text>1D-myo-inositol 1,3,4,5,6-pentakisphosphate + ATP = 1D-myo-inositol hexakisphosphate + ADP + H(+)</text>
        <dbReference type="Rhea" id="RHEA:20313"/>
        <dbReference type="ChEBI" id="CHEBI:15378"/>
        <dbReference type="ChEBI" id="CHEBI:30616"/>
        <dbReference type="ChEBI" id="CHEBI:57733"/>
        <dbReference type="ChEBI" id="CHEBI:58130"/>
        <dbReference type="ChEBI" id="CHEBI:456216"/>
        <dbReference type="EC" id="2.7.1.158"/>
    </reaction>
</comment>
<keyword evidence="4 7" id="KW-0547">Nucleotide-binding</keyword>
<name>A0A6P9A146_THRPL</name>
<evidence type="ECO:0000313" key="8">
    <source>
        <dbReference type="Proteomes" id="UP000515158"/>
    </source>
</evidence>
<evidence type="ECO:0000256" key="6">
    <source>
        <dbReference type="ARBA" id="ARBA00022840"/>
    </source>
</evidence>
<dbReference type="GO" id="GO:0005634">
    <property type="term" value="C:nucleus"/>
    <property type="evidence" value="ECO:0007669"/>
    <property type="project" value="TreeGrafter"/>
</dbReference>
<keyword evidence="8" id="KW-1185">Reference proteome</keyword>
<protein>
    <recommendedName>
        <fullName evidence="2 7">Inositol-pentakisphosphate 2-kinase</fullName>
        <ecNumber evidence="2 7">2.7.1.158</ecNumber>
    </recommendedName>
</protein>
<dbReference type="GeneID" id="117651515"/>
<dbReference type="PANTHER" id="PTHR14456:SF2">
    <property type="entry name" value="INOSITOL-PENTAKISPHOSPHATE 2-KINASE"/>
    <property type="match status" value="1"/>
</dbReference>
<sequence length="458" mass="51581">MDFSTPPEDLGAVKFVLASHEWQYRGEGNAKIAISLPAEKKVVLLPKSDKTDNINNSDFWHWISTNVKFINCIMKPIFGDMFVSSPSLVYLSSYDIQLLNETLASVRPEKRKDKELLLCGGELCSDHVYLPSSLSAFCKSKSFCIELKPKQGVFPLSERQFRNCLFCRKQQLKMKEGLVCQKSLYCPLDLFSGSWERMKNALVSLLCSPQNNLRIFHDGCLVYDEDHSDSDLQKVLMEWLPSVPKSNLVERISSILLQALTKDFSGIEGGKESPGGWVFEGAPPFDPEMESHVYSTRDALPHLPQPPCNYDSQELPEGCILRRLVEAQAVDNLGTALVHDLLKSHQQYSISMDYSLKSESINYVNNILSKGCSSELDPIERYLIAAVARDCSILITFQELKEDCKEAQNLPQVVDEDSRTHFLCHIAAVDLEPKPMSCINSQMKKKASILEACQQPVL</sequence>
<evidence type="ECO:0000256" key="5">
    <source>
        <dbReference type="ARBA" id="ARBA00022777"/>
    </source>
</evidence>
<organism evidence="9">
    <name type="scientific">Thrips palmi</name>
    <name type="common">Melon thrips</name>
    <dbReference type="NCBI Taxonomy" id="161013"/>
    <lineage>
        <taxon>Eukaryota</taxon>
        <taxon>Metazoa</taxon>
        <taxon>Ecdysozoa</taxon>
        <taxon>Arthropoda</taxon>
        <taxon>Hexapoda</taxon>
        <taxon>Insecta</taxon>
        <taxon>Pterygota</taxon>
        <taxon>Neoptera</taxon>
        <taxon>Paraneoptera</taxon>
        <taxon>Thysanoptera</taxon>
        <taxon>Terebrantia</taxon>
        <taxon>Thripoidea</taxon>
        <taxon>Thripidae</taxon>
        <taxon>Thrips</taxon>
    </lineage>
</organism>
<dbReference type="InParanoid" id="A0A6P9A146"/>
<dbReference type="InterPro" id="IPR009286">
    <property type="entry name" value="Ins_P5_2-kin"/>
</dbReference>
<keyword evidence="5 7" id="KW-0418">Kinase</keyword>
<accession>A0A6P9A146</accession>
<evidence type="ECO:0000256" key="1">
    <source>
        <dbReference type="ARBA" id="ARBA00007229"/>
    </source>
</evidence>
<dbReference type="OrthoDB" id="272370at2759"/>
<dbReference type="GO" id="GO:0005524">
    <property type="term" value="F:ATP binding"/>
    <property type="evidence" value="ECO:0007669"/>
    <property type="project" value="UniProtKB-KW"/>
</dbReference>
<evidence type="ECO:0000256" key="7">
    <source>
        <dbReference type="RuleBase" id="RU364126"/>
    </source>
</evidence>
<dbReference type="GO" id="GO:0032958">
    <property type="term" value="P:inositol phosphate biosynthetic process"/>
    <property type="evidence" value="ECO:0007669"/>
    <property type="project" value="TreeGrafter"/>
</dbReference>
<dbReference type="Proteomes" id="UP000515158">
    <property type="component" value="Unplaced"/>
</dbReference>
<dbReference type="GO" id="GO:0035299">
    <property type="term" value="F:inositol-1,3,4,5,6-pentakisphosphate 2-kinase activity"/>
    <property type="evidence" value="ECO:0007669"/>
    <property type="project" value="UniProtKB-EC"/>
</dbReference>
<dbReference type="AlphaFoldDB" id="A0A6P9A146"/>
<evidence type="ECO:0000256" key="4">
    <source>
        <dbReference type="ARBA" id="ARBA00022741"/>
    </source>
</evidence>
<comment type="domain">
    <text evidence="7">The EXKPK motif is conserved in inositol-pentakisphosphate 2-kinases of both family 1 and 2.</text>
</comment>
<dbReference type="InterPro" id="IPR043001">
    <property type="entry name" value="IP5_2-K_N_lobe"/>
</dbReference>
<dbReference type="Pfam" id="PF06090">
    <property type="entry name" value="Ins_P5_2-kin"/>
    <property type="match status" value="1"/>
</dbReference>
<dbReference type="RefSeq" id="XP_034251467.1">
    <property type="nucleotide sequence ID" value="XM_034395576.1"/>
</dbReference>
<dbReference type="KEGG" id="tpal:117651515"/>
<keyword evidence="6 7" id="KW-0067">ATP-binding</keyword>
<keyword evidence="3 7" id="KW-0808">Transferase</keyword>
<evidence type="ECO:0000256" key="3">
    <source>
        <dbReference type="ARBA" id="ARBA00022679"/>
    </source>
</evidence>
<proteinExistence type="inferred from homology"/>
<reference evidence="9" key="1">
    <citation type="submission" date="2025-08" db="UniProtKB">
        <authorList>
            <consortium name="RefSeq"/>
        </authorList>
    </citation>
    <scope>IDENTIFICATION</scope>
    <source>
        <tissue evidence="9">Total insect</tissue>
    </source>
</reference>
<evidence type="ECO:0000256" key="2">
    <source>
        <dbReference type="ARBA" id="ARBA00012023"/>
    </source>
</evidence>
<dbReference type="EC" id="2.7.1.158" evidence="2 7"/>
<dbReference type="Gene3D" id="3.30.200.110">
    <property type="entry name" value="Inositol-pentakisphosphate 2-kinase, N-lobe"/>
    <property type="match status" value="1"/>
</dbReference>
<gene>
    <name evidence="9" type="primary">LOC117651515</name>
</gene>
<evidence type="ECO:0000313" key="9">
    <source>
        <dbReference type="RefSeq" id="XP_034251467.1"/>
    </source>
</evidence>
<comment type="similarity">
    <text evidence="1">Belongs to the IPK1 type 2 family.</text>
</comment>
<dbReference type="CTD" id="37360"/>
<comment type="function">
    <text evidence="7">Phosphorylates Ins(1,3,4,5,6)P5 at position 2 to form Ins(1,2,3,4,5,6)P6 (InsP6 or phytate).</text>
</comment>